<dbReference type="AlphaFoldDB" id="A0A6H1TXC1"/>
<evidence type="ECO:0000313" key="2">
    <source>
        <dbReference type="EMBL" id="QIZ70856.1"/>
    </source>
</evidence>
<dbReference type="InterPro" id="IPR024442">
    <property type="entry name" value="Transposase_Zn_ribbon"/>
</dbReference>
<sequence length="132" mass="15300">MDRINLSESLEKIRWNGKPTCPYCGSDNSTPLKNENRYHCNQCFTSYSVTVGTLFHKTHIELSKWFRAINLVLNSPTNISVRQLAREIEVNKNTASSMIARIRKAAIEEREFLYSLLEIDLQMIGAQYEEQQ</sequence>
<dbReference type="KEGG" id="oxy:HCG48_09885"/>
<organism evidence="2 3">
    <name type="scientific">Oxynema aestuarii AP17</name>
    <dbReference type="NCBI Taxonomy" id="2064643"/>
    <lineage>
        <taxon>Bacteria</taxon>
        <taxon>Bacillati</taxon>
        <taxon>Cyanobacteriota</taxon>
        <taxon>Cyanophyceae</taxon>
        <taxon>Oscillatoriophycideae</taxon>
        <taxon>Oscillatoriales</taxon>
        <taxon>Oscillatoriaceae</taxon>
        <taxon>Oxynema</taxon>
        <taxon>Oxynema aestuarii</taxon>
    </lineage>
</organism>
<reference evidence="2 3" key="1">
    <citation type="submission" date="2020-04" db="EMBL/GenBank/DDBJ databases">
        <authorList>
            <person name="Basu S."/>
            <person name="Maruthanayagam V."/>
            <person name="Chakraborty S."/>
            <person name="Pramanik A."/>
            <person name="Mukherjee J."/>
            <person name="Brink B."/>
        </authorList>
    </citation>
    <scope>NUCLEOTIDE SEQUENCE [LARGE SCALE GENOMIC DNA]</scope>
    <source>
        <strain evidence="2 3">AP17</strain>
    </source>
</reference>
<gene>
    <name evidence="2" type="ORF">HCG48_09885</name>
</gene>
<evidence type="ECO:0000313" key="3">
    <source>
        <dbReference type="Proteomes" id="UP000500857"/>
    </source>
</evidence>
<dbReference type="EMBL" id="CP051167">
    <property type="protein sequence ID" value="QIZ70856.1"/>
    <property type="molecule type" value="Genomic_DNA"/>
</dbReference>
<dbReference type="Pfam" id="PF12760">
    <property type="entry name" value="Zn_ribbon_IS1595"/>
    <property type="match status" value="1"/>
</dbReference>
<name>A0A6H1TXC1_9CYAN</name>
<proteinExistence type="predicted"/>
<dbReference type="RefSeq" id="WP_168569011.1">
    <property type="nucleotide sequence ID" value="NZ_CP051167.1"/>
</dbReference>
<feature type="domain" description="Transposase zinc-ribbon" evidence="1">
    <location>
        <begin position="8"/>
        <end position="43"/>
    </location>
</feature>
<dbReference type="Proteomes" id="UP000500857">
    <property type="component" value="Chromosome"/>
</dbReference>
<accession>A0A6H1TXC1</accession>
<keyword evidence="3" id="KW-1185">Reference proteome</keyword>
<evidence type="ECO:0000259" key="1">
    <source>
        <dbReference type="Pfam" id="PF12760"/>
    </source>
</evidence>
<protein>
    <submittedName>
        <fullName evidence="2">Transposase</fullName>
    </submittedName>
</protein>